<dbReference type="EMBL" id="FXTN01000003">
    <property type="protein sequence ID" value="SMO55541.1"/>
    <property type="molecule type" value="Genomic_DNA"/>
</dbReference>
<sequence>MKHFIFLLISFLTTSSCFAQWIPNGDNVYNTNIGNVGIGISNPSYKLFINGADHPLGIINSALSNSSNAGETSIYLGDASSGIKMLRASKKTFNTRAFEIWTEYGFNNPSMSAEFYHDYINFSTNDQKRMIINSQGNVGIGITSPETKLVVAGSPDNNSIDRTVSIINGDGSKSFGGYIGQRVTSANVRQGLIVAGTGSLTLNAGLYNMDFITGVPGASTDDNLAMRITNDGKIGIGIASPDAKLAVAGIIHSQSVKVDMNGWSDFVFQPSYQLTPLSKVKTFIDRYHHLPDMPSEKDVISHGIDLGEIVKIQTKKIEELTLYLIEKDQREKEYELKYRNQQRDIDELRMLLQAAIRKGTAKMPVK</sequence>
<dbReference type="Proteomes" id="UP000320300">
    <property type="component" value="Unassembled WGS sequence"/>
</dbReference>
<organism evidence="3 4">
    <name type="scientific">Pedobacter westerhofensis</name>
    <dbReference type="NCBI Taxonomy" id="425512"/>
    <lineage>
        <taxon>Bacteria</taxon>
        <taxon>Pseudomonadati</taxon>
        <taxon>Bacteroidota</taxon>
        <taxon>Sphingobacteriia</taxon>
        <taxon>Sphingobacteriales</taxon>
        <taxon>Sphingobacteriaceae</taxon>
        <taxon>Pedobacter</taxon>
    </lineage>
</organism>
<evidence type="ECO:0000256" key="1">
    <source>
        <dbReference type="SAM" id="Coils"/>
    </source>
</evidence>
<dbReference type="OrthoDB" id="680331at2"/>
<proteinExistence type="predicted"/>
<name>A0A521C9P1_9SPHI</name>
<evidence type="ECO:0000313" key="3">
    <source>
        <dbReference type="EMBL" id="SMO55541.1"/>
    </source>
</evidence>
<feature type="signal peptide" evidence="2">
    <location>
        <begin position="1"/>
        <end position="19"/>
    </location>
</feature>
<reference evidence="3 4" key="1">
    <citation type="submission" date="2017-05" db="EMBL/GenBank/DDBJ databases">
        <authorList>
            <person name="Varghese N."/>
            <person name="Submissions S."/>
        </authorList>
    </citation>
    <scope>NUCLEOTIDE SEQUENCE [LARGE SCALE GENOMIC DNA]</scope>
    <source>
        <strain evidence="3 4">DSM 19036</strain>
    </source>
</reference>
<keyword evidence="2" id="KW-0732">Signal</keyword>
<protein>
    <recommendedName>
        <fullName evidence="5">Chaperone of endosialidase</fullName>
    </recommendedName>
</protein>
<keyword evidence="1" id="KW-0175">Coiled coil</keyword>
<gene>
    <name evidence="3" type="ORF">SAMN06265348_103297</name>
</gene>
<feature type="coiled-coil region" evidence="1">
    <location>
        <begin position="331"/>
        <end position="358"/>
    </location>
</feature>
<dbReference type="RefSeq" id="WP_142527489.1">
    <property type="nucleotide sequence ID" value="NZ_CBCSJO010000004.1"/>
</dbReference>
<dbReference type="AlphaFoldDB" id="A0A521C9P1"/>
<feature type="chain" id="PRO_5022106968" description="Chaperone of endosialidase" evidence="2">
    <location>
        <begin position="20"/>
        <end position="366"/>
    </location>
</feature>
<evidence type="ECO:0000256" key="2">
    <source>
        <dbReference type="SAM" id="SignalP"/>
    </source>
</evidence>
<evidence type="ECO:0000313" key="4">
    <source>
        <dbReference type="Proteomes" id="UP000320300"/>
    </source>
</evidence>
<keyword evidence="4" id="KW-1185">Reference proteome</keyword>
<dbReference type="PROSITE" id="PS51257">
    <property type="entry name" value="PROKAR_LIPOPROTEIN"/>
    <property type="match status" value="1"/>
</dbReference>
<accession>A0A521C9P1</accession>
<evidence type="ECO:0008006" key="5">
    <source>
        <dbReference type="Google" id="ProtNLM"/>
    </source>
</evidence>